<organism evidence="2 3">
    <name type="scientific">Algoriphagus aestuariicola</name>
    <dbReference type="NCBI Taxonomy" id="1852016"/>
    <lineage>
        <taxon>Bacteria</taxon>
        <taxon>Pseudomonadati</taxon>
        <taxon>Bacteroidota</taxon>
        <taxon>Cytophagia</taxon>
        <taxon>Cytophagales</taxon>
        <taxon>Cyclobacteriaceae</taxon>
        <taxon>Algoriphagus</taxon>
    </lineage>
</organism>
<dbReference type="RefSeq" id="WP_206570371.1">
    <property type="nucleotide sequence ID" value="NZ_JAFKCW010000003.1"/>
</dbReference>
<reference evidence="2 3" key="1">
    <citation type="submission" date="2021-03" db="EMBL/GenBank/DDBJ databases">
        <title>novel species isolated from a fishpond in China.</title>
        <authorList>
            <person name="Lu H."/>
            <person name="Cai Z."/>
        </authorList>
    </citation>
    <scope>NUCLEOTIDE SEQUENCE [LARGE SCALE GENOMIC DNA]</scope>
    <source>
        <strain evidence="2 3">JCM 31546</strain>
    </source>
</reference>
<evidence type="ECO:0000313" key="3">
    <source>
        <dbReference type="Proteomes" id="UP000664698"/>
    </source>
</evidence>
<sequence length="255" mass="29382">MKTLSRFLIKSSFIGAVILSATLSSFSQNEPLGPLMSVTEFTIKPGHDLQFQEGVKAWKECYIAANGEWTWRIWQRQQGDGNVYVLVSDMQNWAEMDKEDPVGKNCATIAINLINPHIEKSTNHITRLLPALSIASPTEDELISVSFFELTQSHGYLFLPTIREVTASITKAEGAARGYWYNWLTMGPESPNYHYVIPFENFAEMDMIRDGVWDLYEKEHGKEKREALQAEFRLSLKNTWVYQYKLNVEMSRRTR</sequence>
<keyword evidence="1" id="KW-0732">Signal</keyword>
<name>A0ABS3BXD4_9BACT</name>
<comment type="caution">
    <text evidence="2">The sequence shown here is derived from an EMBL/GenBank/DDBJ whole genome shotgun (WGS) entry which is preliminary data.</text>
</comment>
<feature type="signal peptide" evidence="1">
    <location>
        <begin position="1"/>
        <end position="29"/>
    </location>
</feature>
<proteinExistence type="predicted"/>
<evidence type="ECO:0008006" key="4">
    <source>
        <dbReference type="Google" id="ProtNLM"/>
    </source>
</evidence>
<evidence type="ECO:0000313" key="2">
    <source>
        <dbReference type="EMBL" id="MBN7802379.1"/>
    </source>
</evidence>
<accession>A0ABS3BXD4</accession>
<keyword evidence="3" id="KW-1185">Reference proteome</keyword>
<protein>
    <recommendedName>
        <fullName evidence="4">NIPSNAP domain-containing protein</fullName>
    </recommendedName>
</protein>
<gene>
    <name evidence="2" type="ORF">J0A67_16015</name>
</gene>
<dbReference type="Proteomes" id="UP000664698">
    <property type="component" value="Unassembled WGS sequence"/>
</dbReference>
<feature type="chain" id="PRO_5045406934" description="NIPSNAP domain-containing protein" evidence="1">
    <location>
        <begin position="30"/>
        <end position="255"/>
    </location>
</feature>
<dbReference type="EMBL" id="JAFKCW010000003">
    <property type="protein sequence ID" value="MBN7802379.1"/>
    <property type="molecule type" value="Genomic_DNA"/>
</dbReference>
<evidence type="ECO:0000256" key="1">
    <source>
        <dbReference type="SAM" id="SignalP"/>
    </source>
</evidence>